<sequence length="283" mass="29833">MSVSSSEKIKRFAVIGHPIAHSKSPSIHSTFAQLTGVQLSYETLEAPVDDFKGTIDQLQKAGWDGCNVTVPFKEQAWQIADERSLFAGRAGAANTLVFRDDGSIYADNTDGSGLVRDLQHNLQVELKNKRILLLGAGGAVRGVLEPLLAEKPAALFIANRTAAKALALAEDFAGAGVISGGGFGDIEGEFDLIINGTAASLQGELPPLPDDCLAEGGACYDMMYATATQSTAFMLWGEQHSAGLVADGMGMLVEQAADAFNVWHGIRPETLTVLAGLREGIVS</sequence>
<dbReference type="GO" id="GO:0009073">
    <property type="term" value="P:aromatic amino acid family biosynthetic process"/>
    <property type="evidence" value="ECO:0007669"/>
    <property type="project" value="UniProtKB-KW"/>
</dbReference>
<comment type="catalytic activity">
    <reaction evidence="7 8">
        <text>shikimate + NADP(+) = 3-dehydroshikimate + NADPH + H(+)</text>
        <dbReference type="Rhea" id="RHEA:17737"/>
        <dbReference type="ChEBI" id="CHEBI:15378"/>
        <dbReference type="ChEBI" id="CHEBI:16630"/>
        <dbReference type="ChEBI" id="CHEBI:36208"/>
        <dbReference type="ChEBI" id="CHEBI:57783"/>
        <dbReference type="ChEBI" id="CHEBI:58349"/>
        <dbReference type="EC" id="1.1.1.25"/>
    </reaction>
</comment>
<evidence type="ECO:0000256" key="5">
    <source>
        <dbReference type="ARBA" id="ARBA00023002"/>
    </source>
</evidence>
<evidence type="ECO:0000256" key="1">
    <source>
        <dbReference type="ARBA" id="ARBA00004871"/>
    </source>
</evidence>
<comment type="similarity">
    <text evidence="8">Belongs to the shikimate dehydrogenase family.</text>
</comment>
<dbReference type="InterPro" id="IPR013708">
    <property type="entry name" value="Shikimate_DH-bd_N"/>
</dbReference>
<comment type="pathway">
    <text evidence="1 8">Metabolic intermediate biosynthesis; chorismate biosynthesis; chorismate from D-erythrose 4-phosphate and phosphoenolpyruvate: step 4/7.</text>
</comment>
<feature type="binding site" evidence="8">
    <location>
        <begin position="159"/>
        <end position="164"/>
    </location>
    <ligand>
        <name>NADP(+)</name>
        <dbReference type="ChEBI" id="CHEBI:58349"/>
    </ligand>
</feature>
<reference evidence="12" key="1">
    <citation type="submission" date="2020-01" db="EMBL/GenBank/DDBJ databases">
        <authorList>
            <person name="Meier V. D."/>
            <person name="Meier V D."/>
        </authorList>
    </citation>
    <scope>NUCLEOTIDE SEQUENCE</scope>
    <source>
        <strain evidence="12">HLG_WM_MAG_08</strain>
    </source>
</reference>
<feature type="active site" description="Proton acceptor" evidence="8">
    <location>
        <position position="73"/>
    </location>
</feature>
<feature type="binding site" evidence="8">
    <location>
        <position position="94"/>
    </location>
    <ligand>
        <name>shikimate</name>
        <dbReference type="ChEBI" id="CHEBI:36208"/>
    </ligand>
</feature>
<comment type="function">
    <text evidence="8">Involved in the biosynthesis of the chorismate, which leads to the biosynthesis of aromatic amino acids. Catalyzes the reversible NADPH linked reduction of 3-dehydroshikimate (DHSA) to yield shikimate (SA).</text>
</comment>
<feature type="binding site" evidence="8">
    <location>
        <position position="255"/>
    </location>
    <ligand>
        <name>shikimate</name>
        <dbReference type="ChEBI" id="CHEBI:36208"/>
    </ligand>
</feature>
<comment type="subunit">
    <text evidence="8">Homodimer.</text>
</comment>
<feature type="binding site" evidence="8">
    <location>
        <position position="69"/>
    </location>
    <ligand>
        <name>shikimate</name>
        <dbReference type="ChEBI" id="CHEBI:36208"/>
    </ligand>
</feature>
<dbReference type="GO" id="GO:0004764">
    <property type="term" value="F:shikimate 3-dehydrogenase (NADP+) activity"/>
    <property type="evidence" value="ECO:0007669"/>
    <property type="project" value="UniProtKB-UniRule"/>
</dbReference>
<dbReference type="EC" id="1.1.1.25" evidence="2 8"/>
<name>A0A6S6TQY0_9GAMM</name>
<accession>A0A6S6TQY0</accession>
<evidence type="ECO:0000259" key="10">
    <source>
        <dbReference type="Pfam" id="PF08501"/>
    </source>
</evidence>
<proteinExistence type="inferred from homology"/>
<dbReference type="InterPro" id="IPR036291">
    <property type="entry name" value="NAD(P)-bd_dom_sf"/>
</dbReference>
<dbReference type="FunFam" id="3.40.50.10860:FF:000006">
    <property type="entry name" value="Shikimate dehydrogenase (NADP(+))"/>
    <property type="match status" value="1"/>
</dbReference>
<dbReference type="CDD" id="cd01065">
    <property type="entry name" value="NAD_bind_Shikimate_DH"/>
    <property type="match status" value="1"/>
</dbReference>
<organism evidence="12">
    <name type="scientific">uncultured Thiotrichaceae bacterium</name>
    <dbReference type="NCBI Taxonomy" id="298394"/>
    <lineage>
        <taxon>Bacteria</taxon>
        <taxon>Pseudomonadati</taxon>
        <taxon>Pseudomonadota</taxon>
        <taxon>Gammaproteobacteria</taxon>
        <taxon>Thiotrichales</taxon>
        <taxon>Thiotrichaceae</taxon>
        <taxon>environmental samples</taxon>
    </lineage>
</organism>
<dbReference type="Pfam" id="PF18317">
    <property type="entry name" value="SDH_C"/>
    <property type="match status" value="1"/>
</dbReference>
<dbReference type="Gene3D" id="3.40.50.10860">
    <property type="entry name" value="Leucine Dehydrogenase, chain A, domain 1"/>
    <property type="match status" value="1"/>
</dbReference>
<dbReference type="GO" id="GO:0005829">
    <property type="term" value="C:cytosol"/>
    <property type="evidence" value="ECO:0007669"/>
    <property type="project" value="TreeGrafter"/>
</dbReference>
<evidence type="ECO:0000259" key="11">
    <source>
        <dbReference type="Pfam" id="PF18317"/>
    </source>
</evidence>
<dbReference type="InterPro" id="IPR006151">
    <property type="entry name" value="Shikm_DH/Glu-tRNA_Rdtase"/>
</dbReference>
<dbReference type="NCBIfam" id="NF001310">
    <property type="entry name" value="PRK00258.1-2"/>
    <property type="match status" value="1"/>
</dbReference>
<dbReference type="HAMAP" id="MF_00222">
    <property type="entry name" value="Shikimate_DH_AroE"/>
    <property type="match status" value="1"/>
</dbReference>
<feature type="domain" description="SDH C-terminal" evidence="11">
    <location>
        <begin position="248"/>
        <end position="270"/>
    </location>
</feature>
<evidence type="ECO:0000256" key="2">
    <source>
        <dbReference type="ARBA" id="ARBA00012962"/>
    </source>
</evidence>
<dbReference type="AlphaFoldDB" id="A0A6S6TQY0"/>
<evidence type="ECO:0000259" key="9">
    <source>
        <dbReference type="Pfam" id="PF01488"/>
    </source>
</evidence>
<dbReference type="GO" id="GO:0050661">
    <property type="term" value="F:NADP binding"/>
    <property type="evidence" value="ECO:0007669"/>
    <property type="project" value="InterPro"/>
</dbReference>
<keyword evidence="5 8" id="KW-0560">Oxidoreductase</keyword>
<evidence type="ECO:0000256" key="8">
    <source>
        <dbReference type="HAMAP-Rule" id="MF_00222"/>
    </source>
</evidence>
<gene>
    <name evidence="8" type="primary">aroE</name>
    <name evidence="12" type="ORF">HELGO_WM53322</name>
</gene>
<dbReference type="EMBL" id="CACVAV010000315">
    <property type="protein sequence ID" value="CAA6820527.1"/>
    <property type="molecule type" value="Genomic_DNA"/>
</dbReference>
<evidence type="ECO:0000256" key="4">
    <source>
        <dbReference type="ARBA" id="ARBA00022857"/>
    </source>
</evidence>
<feature type="binding site" evidence="8">
    <location>
        <begin position="22"/>
        <end position="24"/>
    </location>
    <ligand>
        <name>shikimate</name>
        <dbReference type="ChEBI" id="CHEBI:36208"/>
    </ligand>
</feature>
<dbReference type="Gene3D" id="3.40.50.720">
    <property type="entry name" value="NAD(P)-binding Rossmann-like Domain"/>
    <property type="match status" value="1"/>
</dbReference>
<comment type="caution">
    <text evidence="8">Lacks conserved residue(s) required for the propagation of feature annotation.</text>
</comment>
<feature type="binding site" evidence="8">
    <location>
        <begin position="135"/>
        <end position="139"/>
    </location>
    <ligand>
        <name>NADP(+)</name>
        <dbReference type="ChEBI" id="CHEBI:58349"/>
    </ligand>
</feature>
<dbReference type="PANTHER" id="PTHR21089:SF1">
    <property type="entry name" value="BIFUNCTIONAL 3-DEHYDROQUINATE DEHYDRATASE_SHIKIMATE DEHYDROGENASE, CHLOROPLASTIC"/>
    <property type="match status" value="1"/>
</dbReference>
<keyword evidence="3 8" id="KW-0028">Amino-acid biosynthesis</keyword>
<evidence type="ECO:0000313" key="12">
    <source>
        <dbReference type="EMBL" id="CAA6820527.1"/>
    </source>
</evidence>
<dbReference type="InterPro" id="IPR011342">
    <property type="entry name" value="Shikimate_DH"/>
</dbReference>
<dbReference type="Pfam" id="PF08501">
    <property type="entry name" value="Shikimate_dh_N"/>
    <property type="match status" value="1"/>
</dbReference>
<feature type="binding site" evidence="8">
    <location>
        <position position="110"/>
    </location>
    <ligand>
        <name>shikimate</name>
        <dbReference type="ChEBI" id="CHEBI:36208"/>
    </ligand>
</feature>
<dbReference type="PANTHER" id="PTHR21089">
    <property type="entry name" value="SHIKIMATE DEHYDROGENASE"/>
    <property type="match status" value="1"/>
</dbReference>
<dbReference type="GO" id="GO:0008652">
    <property type="term" value="P:amino acid biosynthetic process"/>
    <property type="evidence" value="ECO:0007669"/>
    <property type="project" value="UniProtKB-KW"/>
</dbReference>
<keyword evidence="6 8" id="KW-0057">Aromatic amino acid biosynthesis</keyword>
<dbReference type="SUPFAM" id="SSF51735">
    <property type="entry name" value="NAD(P)-binding Rossmann-fold domains"/>
    <property type="match status" value="1"/>
</dbReference>
<feature type="domain" description="Quinate/shikimate 5-dehydrogenase/glutamyl-tRNA reductase" evidence="9">
    <location>
        <begin position="122"/>
        <end position="199"/>
    </location>
</feature>
<feature type="binding site" evidence="8">
    <location>
        <position position="248"/>
    </location>
    <ligand>
        <name>NADP(+)</name>
        <dbReference type="ChEBI" id="CHEBI:58349"/>
    </ligand>
</feature>
<dbReference type="GO" id="GO:0009423">
    <property type="term" value="P:chorismate biosynthetic process"/>
    <property type="evidence" value="ECO:0007669"/>
    <property type="project" value="UniProtKB-UniRule"/>
</dbReference>
<dbReference type="InterPro" id="IPR046346">
    <property type="entry name" value="Aminoacid_DH-like_N_sf"/>
</dbReference>
<feature type="domain" description="Shikimate dehydrogenase substrate binding N-terminal" evidence="10">
    <location>
        <begin position="14"/>
        <end position="96"/>
    </location>
</feature>
<evidence type="ECO:0000256" key="6">
    <source>
        <dbReference type="ARBA" id="ARBA00023141"/>
    </source>
</evidence>
<dbReference type="InterPro" id="IPR041121">
    <property type="entry name" value="SDH_C"/>
</dbReference>
<dbReference type="UniPathway" id="UPA00053">
    <property type="reaction ID" value="UER00087"/>
</dbReference>
<feature type="binding site" evidence="8">
    <location>
        <position position="224"/>
    </location>
    <ligand>
        <name>shikimate</name>
        <dbReference type="ChEBI" id="CHEBI:36208"/>
    </ligand>
</feature>
<dbReference type="Pfam" id="PF01488">
    <property type="entry name" value="Shikimate_DH"/>
    <property type="match status" value="1"/>
</dbReference>
<dbReference type="SUPFAM" id="SSF53223">
    <property type="entry name" value="Aminoacid dehydrogenase-like, N-terminal domain"/>
    <property type="match status" value="1"/>
</dbReference>
<protein>
    <recommendedName>
        <fullName evidence="2 8">Shikimate dehydrogenase (NADP(+))</fullName>
        <shortName evidence="8">SDH</shortName>
        <ecNumber evidence="2 8">1.1.1.25</ecNumber>
    </recommendedName>
</protein>
<evidence type="ECO:0000256" key="3">
    <source>
        <dbReference type="ARBA" id="ARBA00022605"/>
    </source>
</evidence>
<dbReference type="InterPro" id="IPR022893">
    <property type="entry name" value="Shikimate_DH_fam"/>
</dbReference>
<evidence type="ECO:0000256" key="7">
    <source>
        <dbReference type="ARBA" id="ARBA00049442"/>
    </source>
</evidence>
<feature type="binding site" evidence="8">
    <location>
        <position position="222"/>
    </location>
    <ligand>
        <name>NADP(+)</name>
        <dbReference type="ChEBI" id="CHEBI:58349"/>
    </ligand>
</feature>
<dbReference type="GO" id="GO:0019632">
    <property type="term" value="P:shikimate metabolic process"/>
    <property type="evidence" value="ECO:0007669"/>
    <property type="project" value="InterPro"/>
</dbReference>
<dbReference type="NCBIfam" id="TIGR00507">
    <property type="entry name" value="aroE"/>
    <property type="match status" value="1"/>
</dbReference>
<keyword evidence="4 8" id="KW-0521">NADP</keyword>